<proteinExistence type="predicted"/>
<dbReference type="CDD" id="cd00093">
    <property type="entry name" value="HTH_XRE"/>
    <property type="match status" value="1"/>
</dbReference>
<reference evidence="2 3" key="2">
    <citation type="submission" date="2020-04" db="EMBL/GenBank/DDBJ databases">
        <authorList>
            <person name="Fomenkov A."/>
            <person name="Anton B.P."/>
            <person name="Roberts R.J."/>
        </authorList>
    </citation>
    <scope>NUCLEOTIDE SEQUENCE [LARGE SCALE GENOMIC DNA]</scope>
    <source>
        <strain evidence="2 3">CCAP 1403/13f</strain>
    </source>
</reference>
<dbReference type="KEGG" id="dfs:HGD76_23545"/>
<reference evidence="2 3" key="1">
    <citation type="submission" date="2020-04" db="EMBL/GenBank/DDBJ databases">
        <title>Genome-Wide Identification of 5-Methylcytosine Sites in Bacterial Genomes By High-Throughput Sequencing of MspJI Restriction Fragments.</title>
        <authorList>
            <person name="Wu V."/>
        </authorList>
    </citation>
    <scope>NUCLEOTIDE SEQUENCE [LARGE SCALE GENOMIC DNA]</scope>
    <source>
        <strain evidence="2 3">CCAP 1403/13f</strain>
    </source>
</reference>
<organism evidence="2 3">
    <name type="scientific">Dolichospermum flos-aquae CCAP 1403/13F</name>
    <dbReference type="NCBI Taxonomy" id="315271"/>
    <lineage>
        <taxon>Bacteria</taxon>
        <taxon>Bacillati</taxon>
        <taxon>Cyanobacteriota</taxon>
        <taxon>Cyanophyceae</taxon>
        <taxon>Nostocales</taxon>
        <taxon>Aphanizomenonaceae</taxon>
        <taxon>Dolichospermum</taxon>
    </lineage>
</organism>
<dbReference type="PANTHER" id="PTHR47691:SF3">
    <property type="entry name" value="HTH-TYPE TRANSCRIPTIONAL REGULATOR RV0890C-RELATED"/>
    <property type="match status" value="1"/>
</dbReference>
<dbReference type="EMBL" id="CP051206">
    <property type="protein sequence ID" value="QJB46714.1"/>
    <property type="molecule type" value="Genomic_DNA"/>
</dbReference>
<dbReference type="Proteomes" id="UP000502433">
    <property type="component" value="Chromosome"/>
</dbReference>
<dbReference type="RefSeq" id="WP_168697199.1">
    <property type="nucleotide sequence ID" value="NZ_CP051206.1"/>
</dbReference>
<sequence>MPRSLRIHHNYINEIKSKIIQSGYRTQRALADDAGLCLTTVSNFLNGKPVDYATFEELCRRLSLDWQEISISNTEVISTPLCSYAKIRKKQTKISNQDWGTAIDISAFYGRSQELTQLESWILQDSCRLVGLFGMGGVGKTTLATQLTKQIHDQFDYVFWRSVPTVPCFDNMITDLLSFVSHQKESKPNINRVIHYLRTYRCLIILDNLNTVLDVGNTEYNHLLCIIAETNHQSCLIFTSRVKPVQFTLLEKWSLSVHCLRLHGSSTIAFSLIQSKQLLGTDEQKYELCHLYSNNPLKVKIVVNTIIDLFDGNIEKFLKQNTLLVSNYINSLLEQQLNPLSVLEWQIMYCLATDQRLINLTDLAQNQNILPNVSISQLLQAIERLYSRSLIEREAGMYSLQSVLREYVMEKFINPTFRTPKCYRGKLRR</sequence>
<evidence type="ECO:0000313" key="2">
    <source>
        <dbReference type="EMBL" id="QJB46714.1"/>
    </source>
</evidence>
<evidence type="ECO:0000259" key="1">
    <source>
        <dbReference type="Pfam" id="PF00931"/>
    </source>
</evidence>
<dbReference type="Gene3D" id="3.40.50.300">
    <property type="entry name" value="P-loop containing nucleotide triphosphate hydrolases"/>
    <property type="match status" value="1"/>
</dbReference>
<dbReference type="Pfam" id="PF00931">
    <property type="entry name" value="NB-ARC"/>
    <property type="match status" value="1"/>
</dbReference>
<feature type="domain" description="NB-ARC" evidence="1">
    <location>
        <begin position="113"/>
        <end position="260"/>
    </location>
</feature>
<dbReference type="PRINTS" id="PR00364">
    <property type="entry name" value="DISEASERSIST"/>
</dbReference>
<dbReference type="InterPro" id="IPR001387">
    <property type="entry name" value="Cro/C1-type_HTH"/>
</dbReference>
<dbReference type="InterPro" id="IPR027417">
    <property type="entry name" value="P-loop_NTPase"/>
</dbReference>
<name>A0A6H2C6T5_DOLFA</name>
<gene>
    <name evidence="2" type="ORF">HGD76_23545</name>
</gene>
<evidence type="ECO:0000313" key="3">
    <source>
        <dbReference type="Proteomes" id="UP000502433"/>
    </source>
</evidence>
<dbReference type="SUPFAM" id="SSF52540">
    <property type="entry name" value="P-loop containing nucleoside triphosphate hydrolases"/>
    <property type="match status" value="1"/>
</dbReference>
<dbReference type="InterPro" id="IPR002182">
    <property type="entry name" value="NB-ARC"/>
</dbReference>
<dbReference type="GO" id="GO:0043531">
    <property type="term" value="F:ADP binding"/>
    <property type="evidence" value="ECO:0007669"/>
    <property type="project" value="InterPro"/>
</dbReference>
<protein>
    <submittedName>
        <fullName evidence="2">NACHT domain-containing protein</fullName>
    </submittedName>
</protein>
<accession>A0A6H2C6T5</accession>
<dbReference type="AlphaFoldDB" id="A0A6H2C6T5"/>
<dbReference type="PANTHER" id="PTHR47691">
    <property type="entry name" value="REGULATOR-RELATED"/>
    <property type="match status" value="1"/>
</dbReference>